<gene>
    <name evidence="12" type="ORF">DFP76_10919</name>
</gene>
<comment type="caution">
    <text evidence="12">The sequence shown here is derived from an EMBL/GenBank/DDBJ whole genome shotgun (WGS) entry which is preliminary data.</text>
</comment>
<evidence type="ECO:0000256" key="10">
    <source>
        <dbReference type="ARBA" id="ARBA00023136"/>
    </source>
</evidence>
<keyword evidence="4" id="KW-0997">Cell inner membrane</keyword>
<evidence type="ECO:0000256" key="6">
    <source>
        <dbReference type="ARBA" id="ARBA00022840"/>
    </source>
</evidence>
<name>A0A366CW62_9GAMM</name>
<dbReference type="GO" id="GO:0015408">
    <property type="term" value="F:ABC-type ferric iron transporter activity"/>
    <property type="evidence" value="ECO:0007669"/>
    <property type="project" value="InterPro"/>
</dbReference>
<dbReference type="Pfam" id="PF08402">
    <property type="entry name" value="TOBE_2"/>
    <property type="match status" value="1"/>
</dbReference>
<organism evidence="12 13">
    <name type="scientific">Marinomonas aquiplantarum</name>
    <dbReference type="NCBI Taxonomy" id="491951"/>
    <lineage>
        <taxon>Bacteria</taxon>
        <taxon>Pseudomonadati</taxon>
        <taxon>Pseudomonadota</taxon>
        <taxon>Gammaproteobacteria</taxon>
        <taxon>Oceanospirillales</taxon>
        <taxon>Oceanospirillaceae</taxon>
        <taxon>Marinomonas</taxon>
    </lineage>
</organism>
<dbReference type="PANTHER" id="PTHR42781">
    <property type="entry name" value="SPERMIDINE/PUTRESCINE IMPORT ATP-BINDING PROTEIN POTA"/>
    <property type="match status" value="1"/>
</dbReference>
<dbReference type="GO" id="GO:0016887">
    <property type="term" value="F:ATP hydrolysis activity"/>
    <property type="evidence" value="ECO:0007669"/>
    <property type="project" value="InterPro"/>
</dbReference>
<evidence type="ECO:0000256" key="1">
    <source>
        <dbReference type="ARBA" id="ARBA00022448"/>
    </source>
</evidence>
<dbReference type="GO" id="GO:0005524">
    <property type="term" value="F:ATP binding"/>
    <property type="evidence" value="ECO:0007669"/>
    <property type="project" value="UniProtKB-KW"/>
</dbReference>
<dbReference type="InterPro" id="IPR050093">
    <property type="entry name" value="ABC_SmlMolc_Importer"/>
</dbReference>
<dbReference type="PROSITE" id="PS00211">
    <property type="entry name" value="ABC_TRANSPORTER_1"/>
    <property type="match status" value="1"/>
</dbReference>
<keyword evidence="13" id="KW-1185">Reference proteome</keyword>
<evidence type="ECO:0000256" key="2">
    <source>
        <dbReference type="ARBA" id="ARBA00022475"/>
    </source>
</evidence>
<dbReference type="AlphaFoldDB" id="A0A366CW62"/>
<dbReference type="RefSeq" id="WP_113875385.1">
    <property type="nucleotide sequence ID" value="NZ_QNRF01000009.1"/>
</dbReference>
<feature type="domain" description="ABC transporter" evidence="11">
    <location>
        <begin position="13"/>
        <end position="245"/>
    </location>
</feature>
<dbReference type="InterPro" id="IPR003439">
    <property type="entry name" value="ABC_transporter-like_ATP-bd"/>
</dbReference>
<dbReference type="InterPro" id="IPR013611">
    <property type="entry name" value="Transp-assoc_OB_typ2"/>
</dbReference>
<evidence type="ECO:0000313" key="13">
    <source>
        <dbReference type="Proteomes" id="UP000252086"/>
    </source>
</evidence>
<protein>
    <submittedName>
        <fullName evidence="12">Iron(III) transport system ATP-binding protein</fullName>
    </submittedName>
</protein>
<dbReference type="SUPFAM" id="SSF50331">
    <property type="entry name" value="MOP-like"/>
    <property type="match status" value="1"/>
</dbReference>
<dbReference type="InterPro" id="IPR027417">
    <property type="entry name" value="P-loop_NTPase"/>
</dbReference>
<reference evidence="12 13" key="1">
    <citation type="submission" date="2018-06" db="EMBL/GenBank/DDBJ databases">
        <title>Genomic Encyclopedia of Type Strains, Phase III (KMG-III): the genomes of soil and plant-associated and newly described type strains.</title>
        <authorList>
            <person name="Whitman W."/>
        </authorList>
    </citation>
    <scope>NUCLEOTIDE SEQUENCE [LARGE SCALE GENOMIC DNA]</scope>
    <source>
        <strain evidence="12 13">CECT 7732</strain>
    </source>
</reference>
<dbReference type="InterPro" id="IPR015853">
    <property type="entry name" value="ABC_transpr_FbpC"/>
</dbReference>
<dbReference type="CDD" id="cd03259">
    <property type="entry name" value="ABC_Carb_Solutes_like"/>
    <property type="match status" value="1"/>
</dbReference>
<keyword evidence="10" id="KW-0472">Membrane</keyword>
<evidence type="ECO:0000313" key="12">
    <source>
        <dbReference type="EMBL" id="RBO79977.1"/>
    </source>
</evidence>
<dbReference type="SMART" id="SM00382">
    <property type="entry name" value="AAA"/>
    <property type="match status" value="1"/>
</dbReference>
<keyword evidence="5" id="KW-0547">Nucleotide-binding</keyword>
<keyword evidence="9" id="KW-0406">Ion transport</keyword>
<dbReference type="PROSITE" id="PS50893">
    <property type="entry name" value="ABC_TRANSPORTER_2"/>
    <property type="match status" value="1"/>
</dbReference>
<keyword evidence="7" id="KW-1278">Translocase</keyword>
<dbReference type="EMBL" id="QNRF01000009">
    <property type="protein sequence ID" value="RBO79977.1"/>
    <property type="molecule type" value="Genomic_DNA"/>
</dbReference>
<keyword evidence="3" id="KW-0410">Iron transport</keyword>
<dbReference type="GO" id="GO:0015697">
    <property type="term" value="P:quaternary ammonium group transport"/>
    <property type="evidence" value="ECO:0007669"/>
    <property type="project" value="UniProtKB-ARBA"/>
</dbReference>
<evidence type="ECO:0000259" key="11">
    <source>
        <dbReference type="PROSITE" id="PS50893"/>
    </source>
</evidence>
<evidence type="ECO:0000256" key="5">
    <source>
        <dbReference type="ARBA" id="ARBA00022741"/>
    </source>
</evidence>
<dbReference type="SUPFAM" id="SSF52540">
    <property type="entry name" value="P-loop containing nucleoside triphosphate hydrolases"/>
    <property type="match status" value="1"/>
</dbReference>
<dbReference type="FunFam" id="3.40.50.300:FF:000425">
    <property type="entry name" value="Probable ABC transporter, ATP-binding subunit"/>
    <property type="match status" value="1"/>
</dbReference>
<dbReference type="InterPro" id="IPR008995">
    <property type="entry name" value="Mo/tungstate-bd_C_term_dom"/>
</dbReference>
<sequence length="355" mass="38480">MTQESSSNMASDLTLSNVTVGYDGQQIVASTSFHLAAGEIGCLLGPSGCGKSTLLRAIAGFEPLMSGQIEVAGKVISTAQTNLPPERRQIGMVFQDIALFPHLTVGENIAFGLTSWTKPKAQARVDELLALVGLAGFQSRYPHSLSGGQQQRVALARAMAPKPKLLLMDEPFSGLDAKLREELVPDIRSILLHEEMSAILVTHDQMEAFAMADQVSVMSDGEIHQTGTCYEIYHKPATRFVASFIGHGDFLPATVCGPNCVHSDLGRIQGNLNHGFADQAVVDLLVRPDDILHDDDSEFVGTIVSKWFRGSHFLYRVSLASGKVVYCFASSHHNHSIGQSIGLTIHLDHLVMFSR</sequence>
<dbReference type="GO" id="GO:0043190">
    <property type="term" value="C:ATP-binding cassette (ABC) transporter complex"/>
    <property type="evidence" value="ECO:0007669"/>
    <property type="project" value="InterPro"/>
</dbReference>
<keyword evidence="2" id="KW-1003">Cell membrane</keyword>
<keyword evidence="8" id="KW-0408">Iron</keyword>
<dbReference type="OrthoDB" id="9802264at2"/>
<evidence type="ECO:0000256" key="8">
    <source>
        <dbReference type="ARBA" id="ARBA00023004"/>
    </source>
</evidence>
<dbReference type="Gene3D" id="2.40.50.100">
    <property type="match status" value="1"/>
</dbReference>
<evidence type="ECO:0000256" key="3">
    <source>
        <dbReference type="ARBA" id="ARBA00022496"/>
    </source>
</evidence>
<dbReference type="PANTHER" id="PTHR42781:SF1">
    <property type="entry name" value="THIAMINE IMPORT ATP-BINDING PROTEIN THIQ"/>
    <property type="match status" value="1"/>
</dbReference>
<dbReference type="Proteomes" id="UP000252086">
    <property type="component" value="Unassembled WGS sequence"/>
</dbReference>
<keyword evidence="1" id="KW-0813">Transport</keyword>
<accession>A0A366CW62</accession>
<dbReference type="Gene3D" id="3.40.50.300">
    <property type="entry name" value="P-loop containing nucleotide triphosphate hydrolases"/>
    <property type="match status" value="1"/>
</dbReference>
<dbReference type="InterPro" id="IPR017871">
    <property type="entry name" value="ABC_transporter-like_CS"/>
</dbReference>
<evidence type="ECO:0000256" key="4">
    <source>
        <dbReference type="ARBA" id="ARBA00022519"/>
    </source>
</evidence>
<proteinExistence type="predicted"/>
<evidence type="ECO:0000256" key="7">
    <source>
        <dbReference type="ARBA" id="ARBA00022967"/>
    </source>
</evidence>
<evidence type="ECO:0000256" key="9">
    <source>
        <dbReference type="ARBA" id="ARBA00023065"/>
    </source>
</evidence>
<dbReference type="InterPro" id="IPR003593">
    <property type="entry name" value="AAA+_ATPase"/>
</dbReference>
<dbReference type="Pfam" id="PF00005">
    <property type="entry name" value="ABC_tran"/>
    <property type="match status" value="1"/>
</dbReference>
<keyword evidence="6 12" id="KW-0067">ATP-binding</keyword>